<organism evidence="2 3">
    <name type="scientific">Nocardia otitidiscaviarum</name>
    <dbReference type="NCBI Taxonomy" id="1823"/>
    <lineage>
        <taxon>Bacteria</taxon>
        <taxon>Bacillati</taxon>
        <taxon>Actinomycetota</taxon>
        <taxon>Actinomycetes</taxon>
        <taxon>Mycobacteriales</taxon>
        <taxon>Nocardiaceae</taxon>
        <taxon>Nocardia</taxon>
    </lineage>
</organism>
<dbReference type="OrthoDB" id="9806579at2"/>
<evidence type="ECO:0000313" key="2">
    <source>
        <dbReference type="EMBL" id="SUD47790.1"/>
    </source>
</evidence>
<keyword evidence="3" id="KW-1185">Reference proteome</keyword>
<sequence length="384" mass="40040">MIPISATPDTDSTDSADPAFVLARPYRTVVAGRGGRVFRSAHDAVSALRAGEVGHIVGALPFAPDAPAALWAPDSITVTESGYVPDAGSRPVFDFAAAVPEPDTHVRRVAAAVRLLADETHPIRKVVLARSIRARAAFATRAVEILDRLVSTDPMGNGFLVDLSAAGAPYTGRHLVGSSPEILLRRDGAEVLSHPLAGSARRILDDERADRVVAETLLGSSKDQHEHRYVVDQVSGVLRDRCAEVVAPAPELTSTPEMWHLGTPITATVRADGPSALELAAALHPTPAICGTPTAEAARLIAELEGDRGFYAGAVGWCDAAGNGEWMVSIRCAELAADGLSLLAHAGGGIVAESDPVAELAETTGKFQRILAPLGIADLPVTVA</sequence>
<feature type="domain" description="Chorismate-utilising enzyme C-terminal" evidence="1">
    <location>
        <begin position="105"/>
        <end position="366"/>
    </location>
</feature>
<dbReference type="InterPro" id="IPR015890">
    <property type="entry name" value="Chorismate_C"/>
</dbReference>
<dbReference type="PANTHER" id="PTHR42839">
    <property type="entry name" value="ISOCHORISMATE SYNTHASE ENTC"/>
    <property type="match status" value="1"/>
</dbReference>
<reference evidence="2 3" key="1">
    <citation type="submission" date="2018-06" db="EMBL/GenBank/DDBJ databases">
        <authorList>
            <consortium name="Pathogen Informatics"/>
            <person name="Doyle S."/>
        </authorList>
    </citation>
    <scope>NUCLEOTIDE SEQUENCE [LARGE SCALE GENOMIC DNA]</scope>
    <source>
        <strain evidence="2 3">NCTC1934</strain>
    </source>
</reference>
<dbReference type="Proteomes" id="UP000255467">
    <property type="component" value="Unassembled WGS sequence"/>
</dbReference>
<evidence type="ECO:0000259" key="1">
    <source>
        <dbReference type="Pfam" id="PF00425"/>
    </source>
</evidence>
<dbReference type="Gene3D" id="3.60.120.10">
    <property type="entry name" value="Anthranilate synthase"/>
    <property type="match status" value="1"/>
</dbReference>
<dbReference type="STRING" id="1406858.GCA_000710895_01910"/>
<dbReference type="RefSeq" id="WP_039819263.1">
    <property type="nucleotide sequence ID" value="NZ_UGRY01000003.1"/>
</dbReference>
<dbReference type="AlphaFoldDB" id="A0A379JH51"/>
<dbReference type="PANTHER" id="PTHR42839:SF2">
    <property type="entry name" value="ISOCHORISMATE SYNTHASE ENTC"/>
    <property type="match status" value="1"/>
</dbReference>
<name>A0A379JH51_9NOCA</name>
<dbReference type="GO" id="GO:0008909">
    <property type="term" value="F:isochorismate synthase activity"/>
    <property type="evidence" value="ECO:0007669"/>
    <property type="project" value="UniProtKB-EC"/>
</dbReference>
<dbReference type="EMBL" id="UGRY01000003">
    <property type="protein sequence ID" value="SUD47790.1"/>
    <property type="molecule type" value="Genomic_DNA"/>
</dbReference>
<protein>
    <submittedName>
        <fullName evidence="2">Isochorismate synthase entC</fullName>
        <ecNumber evidence="2">5.4.4.2</ecNumber>
    </submittedName>
</protein>
<dbReference type="EC" id="5.4.4.2" evidence="2"/>
<dbReference type="SUPFAM" id="SSF56322">
    <property type="entry name" value="ADC synthase"/>
    <property type="match status" value="1"/>
</dbReference>
<dbReference type="Pfam" id="PF00425">
    <property type="entry name" value="Chorismate_bind"/>
    <property type="match status" value="1"/>
</dbReference>
<keyword evidence="2" id="KW-0413">Isomerase</keyword>
<proteinExistence type="predicted"/>
<accession>A0A379JH51</accession>
<dbReference type="InterPro" id="IPR005801">
    <property type="entry name" value="ADC_synthase"/>
</dbReference>
<evidence type="ECO:0000313" key="3">
    <source>
        <dbReference type="Proteomes" id="UP000255467"/>
    </source>
</evidence>
<gene>
    <name evidence="2" type="primary">entC</name>
    <name evidence="2" type="ORF">NCTC1934_05114</name>
</gene>